<dbReference type="InterPro" id="IPR050951">
    <property type="entry name" value="Retrovirus_Pol_polyprotein"/>
</dbReference>
<dbReference type="PANTHER" id="PTHR37984:SF13">
    <property type="entry name" value="RIBONUCLEASE H"/>
    <property type="match status" value="1"/>
</dbReference>
<dbReference type="AlphaFoldDB" id="A0A1X7UWI9"/>
<dbReference type="Gene3D" id="3.10.10.10">
    <property type="entry name" value="HIV Type 1 Reverse Transcriptase, subunit A, domain 1"/>
    <property type="match status" value="1"/>
</dbReference>
<dbReference type="eggNOG" id="ENOG502SYFW">
    <property type="taxonomic scope" value="Eukaryota"/>
</dbReference>
<dbReference type="PANTHER" id="PTHR37984">
    <property type="entry name" value="PROTEIN CBG26694"/>
    <property type="match status" value="1"/>
</dbReference>
<evidence type="ECO:0000313" key="1">
    <source>
        <dbReference type="EnsemblMetazoa" id="Aqu2.1.31732_001"/>
    </source>
</evidence>
<dbReference type="SUPFAM" id="SSF56672">
    <property type="entry name" value="DNA/RNA polymerases"/>
    <property type="match status" value="1"/>
</dbReference>
<evidence type="ECO:0008006" key="2">
    <source>
        <dbReference type="Google" id="ProtNLM"/>
    </source>
</evidence>
<dbReference type="InParanoid" id="A0A1X7UWI9"/>
<dbReference type="EnsemblMetazoa" id="Aqu2.1.31732_001">
    <property type="protein sequence ID" value="Aqu2.1.31732_001"/>
    <property type="gene ID" value="Aqu2.1.31732"/>
</dbReference>
<dbReference type="STRING" id="400682.A0A1X7UWI9"/>
<organism evidence="1">
    <name type="scientific">Amphimedon queenslandica</name>
    <name type="common">Sponge</name>
    <dbReference type="NCBI Taxonomy" id="400682"/>
    <lineage>
        <taxon>Eukaryota</taxon>
        <taxon>Metazoa</taxon>
        <taxon>Porifera</taxon>
        <taxon>Demospongiae</taxon>
        <taxon>Heteroscleromorpha</taxon>
        <taxon>Haplosclerida</taxon>
        <taxon>Niphatidae</taxon>
        <taxon>Amphimedon</taxon>
    </lineage>
</organism>
<dbReference type="InterPro" id="IPR021109">
    <property type="entry name" value="Peptidase_aspartic_dom_sf"/>
</dbReference>
<sequence>MFGMEENEPIERAILKVNINKATVLMQVDTGAAVTIIPKGICKLELRKSSERLKLVTGQAVKLAQQTTVKVQLGRAFFGNGWIRRLTSNVIGSVDNAEKPFQLREILNKYSDTVFKPGLVELKEIKVQLHLNPEAQPTFYKPRAVPFTVKPKLEKALEEIVEEGNLKRVDYSRWGTPVVPVVKPNGTVQVCGDYSYIKHVFRSATVPITESGGMFSRYE</sequence>
<name>A0A1X7UWI9_AMPQE</name>
<reference evidence="1" key="1">
    <citation type="submission" date="2017-05" db="UniProtKB">
        <authorList>
            <consortium name="EnsemblMetazoa"/>
        </authorList>
    </citation>
    <scope>IDENTIFICATION</scope>
</reference>
<proteinExistence type="predicted"/>
<dbReference type="Gene3D" id="2.40.70.10">
    <property type="entry name" value="Acid Proteases"/>
    <property type="match status" value="1"/>
</dbReference>
<protein>
    <recommendedName>
        <fullName evidence="2">Peptidase A2 domain-containing protein</fullName>
    </recommendedName>
</protein>
<dbReference type="SUPFAM" id="SSF50630">
    <property type="entry name" value="Acid proteases"/>
    <property type="match status" value="1"/>
</dbReference>
<dbReference type="InterPro" id="IPR043502">
    <property type="entry name" value="DNA/RNA_pol_sf"/>
</dbReference>
<accession>A0A1X7UWI9</accession>